<feature type="domain" description="Solute-binding protein family 5" evidence="4">
    <location>
        <begin position="125"/>
        <end position="518"/>
    </location>
</feature>
<accession>C2JXS5</accession>
<dbReference type="PANTHER" id="PTHR30290">
    <property type="entry name" value="PERIPLASMIC BINDING COMPONENT OF ABC TRANSPORTER"/>
    <property type="match status" value="1"/>
</dbReference>
<organism evidence="5 6">
    <name type="scientific">Lacticaseibacillus rhamnosus (strain LMS2-1)</name>
    <dbReference type="NCBI Taxonomy" id="525361"/>
    <lineage>
        <taxon>Bacteria</taxon>
        <taxon>Bacillati</taxon>
        <taxon>Bacillota</taxon>
        <taxon>Bacilli</taxon>
        <taxon>Lactobacillales</taxon>
        <taxon>Lactobacillaceae</taxon>
        <taxon>Lacticaseibacillus</taxon>
    </lineage>
</organism>
<dbReference type="GO" id="GO:0042597">
    <property type="term" value="C:periplasmic space"/>
    <property type="evidence" value="ECO:0007669"/>
    <property type="project" value="UniProtKB-ARBA"/>
</dbReference>
<dbReference type="InterPro" id="IPR030678">
    <property type="entry name" value="Peptide/Ni-bd"/>
</dbReference>
<dbReference type="GO" id="GO:0015833">
    <property type="term" value="P:peptide transport"/>
    <property type="evidence" value="ECO:0007669"/>
    <property type="project" value="TreeGrafter"/>
</dbReference>
<gene>
    <name evidence="5" type="ORF">HMPREF0539_1710</name>
</gene>
<keyword evidence="6" id="KW-1185">Reference proteome</keyword>
<dbReference type="Proteomes" id="UP000004525">
    <property type="component" value="Unassembled WGS sequence"/>
</dbReference>
<dbReference type="HOGENOM" id="CLU_017028_8_0_9"/>
<dbReference type="Gene3D" id="3.10.105.10">
    <property type="entry name" value="Dipeptide-binding Protein, Domain 3"/>
    <property type="match status" value="1"/>
</dbReference>
<evidence type="ECO:0000256" key="2">
    <source>
        <dbReference type="ARBA" id="ARBA00022448"/>
    </source>
</evidence>
<dbReference type="Gene3D" id="3.40.190.10">
    <property type="entry name" value="Periplasmic binding protein-like II"/>
    <property type="match status" value="1"/>
</dbReference>
<dbReference type="InterPro" id="IPR039424">
    <property type="entry name" value="SBP_5"/>
</dbReference>
<comment type="similarity">
    <text evidence="1">Belongs to the bacterial solute-binding protein 5 family.</text>
</comment>
<dbReference type="CDD" id="cd08510">
    <property type="entry name" value="PBP2_Lactococcal_OppA_like"/>
    <property type="match status" value="1"/>
</dbReference>
<protein>
    <submittedName>
        <fullName evidence="5">ABC transporter, substrate-binding protein, family 5</fullName>
    </submittedName>
</protein>
<evidence type="ECO:0000256" key="3">
    <source>
        <dbReference type="ARBA" id="ARBA00022729"/>
    </source>
</evidence>
<dbReference type="AlphaFoldDB" id="C2JXS5"/>
<dbReference type="PIRSF" id="PIRSF002741">
    <property type="entry name" value="MppA"/>
    <property type="match status" value="1"/>
</dbReference>
<dbReference type="GO" id="GO:1904680">
    <property type="term" value="F:peptide transmembrane transporter activity"/>
    <property type="evidence" value="ECO:0007669"/>
    <property type="project" value="TreeGrafter"/>
</dbReference>
<dbReference type="EMBL" id="ACIZ01000070">
    <property type="protein sequence ID" value="EEN80163.1"/>
    <property type="molecule type" value="Genomic_DNA"/>
</dbReference>
<keyword evidence="2" id="KW-0813">Transport</keyword>
<dbReference type="Pfam" id="PF00496">
    <property type="entry name" value="SBP_bac_5"/>
    <property type="match status" value="1"/>
</dbReference>
<comment type="caution">
    <text evidence="5">The sequence shown here is derived from an EMBL/GenBank/DDBJ whole genome shotgun (WGS) entry which is preliminary data.</text>
</comment>
<dbReference type="GO" id="GO:0043190">
    <property type="term" value="C:ATP-binding cassette (ABC) transporter complex"/>
    <property type="evidence" value="ECO:0007669"/>
    <property type="project" value="InterPro"/>
</dbReference>
<reference evidence="5" key="1">
    <citation type="submission" date="2009-01" db="EMBL/GenBank/DDBJ databases">
        <authorList>
            <person name="Qin X."/>
            <person name="Bachman B."/>
            <person name="Battles P."/>
            <person name="Bell A."/>
            <person name="Bess C."/>
            <person name="Bickham C."/>
            <person name="Chaboub L."/>
            <person name="Chen D."/>
            <person name="Coyle M."/>
            <person name="Deiros D.R."/>
            <person name="Dinh H."/>
            <person name="Forbes L."/>
            <person name="Fowler G."/>
            <person name="Francisco L."/>
            <person name="Fu Q."/>
            <person name="Gubbala S."/>
            <person name="Hale W."/>
            <person name="Han Y."/>
            <person name="Hemphill L."/>
            <person name="Highlander S.K."/>
            <person name="Hirani K."/>
            <person name="Hogues M."/>
            <person name="Jackson L."/>
            <person name="Jakkamsetti A."/>
            <person name="Javaid M."/>
            <person name="Jiang H."/>
            <person name="Korchina V."/>
            <person name="Kovar C."/>
            <person name="Lara F."/>
            <person name="Lee S."/>
            <person name="Mata R."/>
            <person name="Mathew T."/>
            <person name="Moen C."/>
            <person name="Morales K."/>
            <person name="Munidasa M."/>
            <person name="Nazareth L."/>
            <person name="Ngo R."/>
            <person name="Nguyen L."/>
            <person name="Okwuonu G."/>
            <person name="Ongeri F."/>
            <person name="Patil S."/>
            <person name="Petrosino J."/>
            <person name="Pham C."/>
            <person name="Pham P."/>
            <person name="Pu L.-L."/>
            <person name="Puazo M."/>
            <person name="Raj R."/>
            <person name="Reid J."/>
            <person name="Rouhana J."/>
            <person name="Saada N."/>
            <person name="Shang Y."/>
            <person name="Simmons D."/>
            <person name="Thornton R."/>
            <person name="Warren J."/>
            <person name="Weissenberger G."/>
            <person name="Zhang J."/>
            <person name="Zhang L."/>
            <person name="Zhou C."/>
            <person name="Zhu D."/>
            <person name="Muzny D."/>
            <person name="Worley K."/>
            <person name="Gibbs R."/>
        </authorList>
    </citation>
    <scope>NUCLEOTIDE SEQUENCE [LARGE SCALE GENOMIC DNA]</scope>
    <source>
        <strain evidence="5">LMS2-1</strain>
    </source>
</reference>
<proteinExistence type="inferred from homology"/>
<evidence type="ECO:0000259" key="4">
    <source>
        <dbReference type="Pfam" id="PF00496"/>
    </source>
</evidence>
<sequence length="615" mass="68551">MKRCFATYRDDDAEGGKSMKKRSVLGMITLATALSITLVACGNKSSNSSSSTANKSVKFPVSYNNTAKAIKGGNVNVAVVNDSPFKGVFNEELYTDQYDYDYMTPAAESLFGTNSTFKFNNQGAATLKQDNSAKTITVTIKPNVKWSDGQPVVARDLVYAYEIMANKATKSQRYTESLQNIEGLTEYHDGKADTISGLTMPKGDNGNTMVIHFKQMKPSFNTSGNGYFLKSAAPYHYLHDVAFDKLESSDKVRKQPLFFGPYKISKVVAGQSVEYTPNQYYWKGKPSLSKITFENVSSASITSALKNHKYDIVYGMPSDSYSDWKNISGYTNLGHQSLTYNYLGFKLGKWDDKKSENVYDPNSKMANKSLRQAMGYALNNDQVAAKFYNGTRSRATTLIPPVFGKDVHADIDGYDLNIDKANSLLDKAGYKKGKDGYRTDPKGKKLTIYFATMAGGSTAQPLAQDYIQQWKKIGLRVKLTTGRPIEFNSFYDKVQNDSKGIDVYAAAWSLSSDPSPMDLFSQKAPFNYTRFVSAKNTKLLNDIDSQKAMDPAYRAKALKAWQKYANDEAFVIPTLYRQEIFPVNKRVKNASVDYASAKYLNWSKMTVTSNSRATK</sequence>
<name>C2JXS5_LACRM</name>
<dbReference type="PANTHER" id="PTHR30290:SF9">
    <property type="entry name" value="OLIGOPEPTIDE-BINDING PROTEIN APPA"/>
    <property type="match status" value="1"/>
</dbReference>
<evidence type="ECO:0000256" key="1">
    <source>
        <dbReference type="ARBA" id="ARBA00005695"/>
    </source>
</evidence>
<evidence type="ECO:0000313" key="6">
    <source>
        <dbReference type="Proteomes" id="UP000004525"/>
    </source>
</evidence>
<dbReference type="SUPFAM" id="SSF53850">
    <property type="entry name" value="Periplasmic binding protein-like II"/>
    <property type="match status" value="1"/>
</dbReference>
<dbReference type="InterPro" id="IPR000914">
    <property type="entry name" value="SBP_5_dom"/>
</dbReference>
<evidence type="ECO:0000313" key="5">
    <source>
        <dbReference type="EMBL" id="EEN80163.1"/>
    </source>
</evidence>
<keyword evidence="3" id="KW-0732">Signal</keyword>